<evidence type="ECO:0000313" key="3">
    <source>
        <dbReference type="Proteomes" id="UP001600941"/>
    </source>
</evidence>
<feature type="transmembrane region" description="Helical" evidence="1">
    <location>
        <begin position="299"/>
        <end position="319"/>
    </location>
</feature>
<feature type="transmembrane region" description="Helical" evidence="1">
    <location>
        <begin position="214"/>
        <end position="233"/>
    </location>
</feature>
<sequence>MFFKLFAKECGQMLKSLIYYLFLAAVVFFYVSQVGSFTPYSEPLKGQEESYGIKASSDKQQIMGATLALLAGEYEANSYTAYPVGFYKNVVLTKEKQEKIHQILMDCTGLEEGYTDAIRESSEEAPQTEDGSYIQIAGINPPLLPPAEDLSYDRFLRHMTKADKIIGGGSSYASDNVKNNAKTYATYEDAKKIYDASLYTDRISRGKARLFCDYMGIVLGLLPVFLAVTRTLRDKRSMAQEVIYARRASSVTIIAARYFSAMFLTIMPLFLLSLTPMLQCIYYGHQLGVSVDVLAFGKYILGWLLPETAFVLACGFFLSESVGGPAAILVQVVLWMVSISTGGTKLVGTVGWNLIPRFNNDQATDVWLSVFGQMVRNRLLYAGLALLFMAGTVFIYHMKRKGVLGGRGKNFIHRNRTL</sequence>
<protein>
    <submittedName>
        <fullName evidence="2">ABC transporter permease</fullName>
    </submittedName>
</protein>
<keyword evidence="1" id="KW-0472">Membrane</keyword>
<comment type="caution">
    <text evidence="2">The sequence shown here is derived from an EMBL/GenBank/DDBJ whole genome shotgun (WGS) entry which is preliminary data.</text>
</comment>
<accession>A0ABQ0BUH6</accession>
<name>A0ABQ0BUH6_9FIRM</name>
<evidence type="ECO:0000256" key="1">
    <source>
        <dbReference type="SAM" id="Phobius"/>
    </source>
</evidence>
<evidence type="ECO:0000313" key="2">
    <source>
        <dbReference type="EMBL" id="GAA6500192.1"/>
    </source>
</evidence>
<proteinExistence type="predicted"/>
<gene>
    <name evidence="2" type="ORF">K340107D12_30080</name>
</gene>
<reference evidence="2 3" key="1">
    <citation type="submission" date="2024-04" db="EMBL/GenBank/DDBJ databases">
        <title>Defined microbial consortia suppress multidrug-resistant proinflammatory Enterobacteriaceae via ecological control.</title>
        <authorList>
            <person name="Furuichi M."/>
            <person name="Kawaguchi T."/>
            <person name="Pust M."/>
            <person name="Yasuma K."/>
            <person name="Plichta D."/>
            <person name="Hasegawa N."/>
            <person name="Ohya T."/>
            <person name="Bhattarai S."/>
            <person name="Sasajima S."/>
            <person name="Aoto Y."/>
            <person name="Tuganbaev T."/>
            <person name="Yaginuma M."/>
            <person name="Ueda M."/>
            <person name="Okahashi N."/>
            <person name="Amafuji K."/>
            <person name="Kiridooshi Y."/>
            <person name="Sugita K."/>
            <person name="Strazar M."/>
            <person name="Skelly A."/>
            <person name="Suda W."/>
            <person name="Hattori M."/>
            <person name="Nakamoto N."/>
            <person name="Caballero S."/>
            <person name="Norman J."/>
            <person name="Olle B."/>
            <person name="Tanoue T."/>
            <person name="Arita M."/>
            <person name="Bucci V."/>
            <person name="Atarashi K."/>
            <person name="Xavier R."/>
            <person name="Honda K."/>
        </authorList>
    </citation>
    <scope>NUCLEOTIDE SEQUENCE [LARGE SCALE GENOMIC DNA]</scope>
    <source>
        <strain evidence="3">k34-0107-D12</strain>
    </source>
</reference>
<feature type="transmembrane region" description="Helical" evidence="1">
    <location>
        <begin position="254"/>
        <end position="279"/>
    </location>
</feature>
<feature type="transmembrane region" description="Helical" evidence="1">
    <location>
        <begin position="12"/>
        <end position="31"/>
    </location>
</feature>
<dbReference type="RefSeq" id="WP_227210515.1">
    <property type="nucleotide sequence ID" value="NZ_BAABZQ010000001.1"/>
</dbReference>
<dbReference type="EMBL" id="BAABZQ010000001">
    <property type="protein sequence ID" value="GAA6500192.1"/>
    <property type="molecule type" value="Genomic_DNA"/>
</dbReference>
<dbReference type="Proteomes" id="UP001600941">
    <property type="component" value="Unassembled WGS sequence"/>
</dbReference>
<keyword evidence="3" id="KW-1185">Reference proteome</keyword>
<keyword evidence="1" id="KW-1133">Transmembrane helix</keyword>
<organism evidence="2 3">
    <name type="scientific">Blautia parvula</name>
    <dbReference type="NCBI Taxonomy" id="2877527"/>
    <lineage>
        <taxon>Bacteria</taxon>
        <taxon>Bacillati</taxon>
        <taxon>Bacillota</taxon>
        <taxon>Clostridia</taxon>
        <taxon>Lachnospirales</taxon>
        <taxon>Lachnospiraceae</taxon>
        <taxon>Blautia</taxon>
    </lineage>
</organism>
<feature type="transmembrane region" description="Helical" evidence="1">
    <location>
        <begin position="379"/>
        <end position="398"/>
    </location>
</feature>
<feature type="transmembrane region" description="Helical" evidence="1">
    <location>
        <begin position="326"/>
        <end position="347"/>
    </location>
</feature>
<keyword evidence="1" id="KW-0812">Transmembrane</keyword>